<evidence type="ECO:0008006" key="2">
    <source>
        <dbReference type="Google" id="ProtNLM"/>
    </source>
</evidence>
<feature type="non-terminal residue" evidence="1">
    <location>
        <position position="1"/>
    </location>
</feature>
<accession>A0A0F9Q5A5</accession>
<protein>
    <recommendedName>
        <fullName evidence="2">DUF4145 domain-containing protein</fullName>
    </recommendedName>
</protein>
<reference evidence="1" key="1">
    <citation type="journal article" date="2015" name="Nature">
        <title>Complex archaea that bridge the gap between prokaryotes and eukaryotes.</title>
        <authorList>
            <person name="Spang A."/>
            <person name="Saw J.H."/>
            <person name="Jorgensen S.L."/>
            <person name="Zaremba-Niedzwiedzka K."/>
            <person name="Martijn J."/>
            <person name="Lind A.E."/>
            <person name="van Eijk R."/>
            <person name="Schleper C."/>
            <person name="Guy L."/>
            <person name="Ettema T.J."/>
        </authorList>
    </citation>
    <scope>NUCLEOTIDE SEQUENCE</scope>
</reference>
<dbReference type="EMBL" id="LAZR01005360">
    <property type="protein sequence ID" value="KKN00578.1"/>
    <property type="molecule type" value="Genomic_DNA"/>
</dbReference>
<comment type="caution">
    <text evidence="1">The sequence shown here is derived from an EMBL/GenBank/DDBJ whole genome shotgun (WGS) entry which is preliminary data.</text>
</comment>
<name>A0A0F9Q5A5_9ZZZZ</name>
<proteinExistence type="predicted"/>
<evidence type="ECO:0000313" key="1">
    <source>
        <dbReference type="EMBL" id="KKN00578.1"/>
    </source>
</evidence>
<organism evidence="1">
    <name type="scientific">marine sediment metagenome</name>
    <dbReference type="NCBI Taxonomy" id="412755"/>
    <lineage>
        <taxon>unclassified sequences</taxon>
        <taxon>metagenomes</taxon>
        <taxon>ecological metagenomes</taxon>
    </lineage>
</organism>
<gene>
    <name evidence="1" type="ORF">LCGC14_1136340</name>
</gene>
<dbReference type="AlphaFoldDB" id="A0A0F9Q5A5"/>
<sequence>FTEPVELEHHLKKNLRALNQTFQNQFHFPLFKLSRVEVKDYLKQIHIPLTREKKEFKDVILAADKVFVESISSVELKTLILNSDEFKNTQSLKILEEFIRQEFPNMTNSIKYLFYLQDLRSKLAAHLSGKAYQKFLIKHQFNETETIEIIGWVLKGILVFIKKFNQSIKRKKPV</sequence>